<dbReference type="InterPro" id="IPR017961">
    <property type="entry name" value="DNA_pol_Y-fam_little_finger"/>
</dbReference>
<comment type="catalytic activity">
    <reaction evidence="6 7">
        <text>DNA(n) + a 2'-deoxyribonucleoside 5'-triphosphate = DNA(n+1) + diphosphate</text>
        <dbReference type="Rhea" id="RHEA:22508"/>
        <dbReference type="Rhea" id="RHEA-COMP:17339"/>
        <dbReference type="Rhea" id="RHEA-COMP:17340"/>
        <dbReference type="ChEBI" id="CHEBI:33019"/>
        <dbReference type="ChEBI" id="CHEBI:61560"/>
        <dbReference type="ChEBI" id="CHEBI:173112"/>
        <dbReference type="EC" id="2.7.7.7"/>
    </reaction>
</comment>
<organism evidence="10 11">
    <name type="scientific">Methylorubrum aminovorans</name>
    <dbReference type="NCBI Taxonomy" id="269069"/>
    <lineage>
        <taxon>Bacteria</taxon>
        <taxon>Pseudomonadati</taxon>
        <taxon>Pseudomonadota</taxon>
        <taxon>Alphaproteobacteria</taxon>
        <taxon>Hyphomicrobiales</taxon>
        <taxon>Methylobacteriaceae</taxon>
        <taxon>Methylorubrum</taxon>
    </lineage>
</organism>
<dbReference type="PROSITE" id="PS50173">
    <property type="entry name" value="UMUC"/>
    <property type="match status" value="1"/>
</dbReference>
<comment type="subcellular location">
    <subcellularLocation>
        <location evidence="7">Cytoplasm</location>
    </subcellularLocation>
</comment>
<dbReference type="NCBIfam" id="NF002677">
    <property type="entry name" value="PRK02406.1"/>
    <property type="match status" value="1"/>
</dbReference>
<evidence type="ECO:0000256" key="1">
    <source>
        <dbReference type="ARBA" id="ARBA00010945"/>
    </source>
</evidence>
<keyword evidence="7" id="KW-0238">DNA-binding</keyword>
<evidence type="ECO:0000313" key="10">
    <source>
        <dbReference type="EMBL" id="GJE64428.1"/>
    </source>
</evidence>
<feature type="active site" evidence="7">
    <location>
        <position position="168"/>
    </location>
</feature>
<dbReference type="PANTHER" id="PTHR11076">
    <property type="entry name" value="DNA REPAIR POLYMERASE UMUC / TRANSFERASE FAMILY MEMBER"/>
    <property type="match status" value="1"/>
</dbReference>
<dbReference type="EC" id="2.7.7.7" evidence="7"/>
<proteinExistence type="inferred from homology"/>
<dbReference type="InterPro" id="IPR050116">
    <property type="entry name" value="DNA_polymerase-Y"/>
</dbReference>
<dbReference type="Gene3D" id="1.10.150.20">
    <property type="entry name" value="5' to 3' exonuclease, C-terminal subdomain"/>
    <property type="match status" value="1"/>
</dbReference>
<keyword evidence="11" id="KW-1185">Reference proteome</keyword>
<dbReference type="InterPro" id="IPR036775">
    <property type="entry name" value="DNA_pol_Y-fam_lit_finger_sf"/>
</dbReference>
<evidence type="ECO:0000256" key="8">
    <source>
        <dbReference type="SAM" id="MobiDB-lite"/>
    </source>
</evidence>
<dbReference type="HAMAP" id="MF_01113">
    <property type="entry name" value="DNApol_IV"/>
    <property type="match status" value="1"/>
</dbReference>
<protein>
    <recommendedName>
        <fullName evidence="7">DNA polymerase IV</fullName>
        <shortName evidence="7">Pol IV</shortName>
        <ecNumber evidence="7">2.7.7.7</ecNumber>
    </recommendedName>
</protein>
<feature type="site" description="Substrate discrimination" evidence="7">
    <location>
        <position position="79"/>
    </location>
</feature>
<keyword evidence="7" id="KW-0548">Nucleotidyltransferase</keyword>
<dbReference type="InterPro" id="IPR043128">
    <property type="entry name" value="Rev_trsase/Diguanyl_cyclase"/>
</dbReference>
<sequence>MARGRTLVGGSGHSYNLSRPRSARHESGKVFDVRPFCRDCLTMQAEGALRCRGCGSPRLLAHPVRDGLTIAHVDCDAFYAAIEKRDDPSLRDKPLIIGGGKRGVVSTACYLARISGVRSAMPMFEALKRCPDATVLRPDMEKYARVGREVRAMMLALTPLVEPVSIDEAFLDLSGTERLHGTSPALTLARFAARVETEVGITVSVGLSVNKFLAKIASDLDKPRGFSIISGEEAAAFLADKPVGILPGIGESARNRLAALNIHRVGDILRADPVRLQASLGRDGLRLIDLAAGRDRRPVRPTREAKSVSAETTFSTDLTRFEDLRPILWRLCEKVSARLKRAELAAGSVTLKLKDARFRLRTRTRGGLKPTQLADRLFHEGEPMLRAACDGTAFRLIGIGGGDLCGAIHADRGDLADQGIERVARREAALDRLREKFGSGAIQRGLVFTGEPERRRTEPAKPRA</sequence>
<dbReference type="SUPFAM" id="SSF56672">
    <property type="entry name" value="DNA/RNA polymerases"/>
    <property type="match status" value="1"/>
</dbReference>
<dbReference type="NCBIfam" id="NF002751">
    <property type="entry name" value="PRK02794.1"/>
    <property type="match status" value="1"/>
</dbReference>
<dbReference type="Pfam" id="PF00817">
    <property type="entry name" value="IMS"/>
    <property type="match status" value="1"/>
</dbReference>
<feature type="domain" description="UmuC" evidence="9">
    <location>
        <begin position="70"/>
        <end position="250"/>
    </location>
</feature>
<dbReference type="Gene3D" id="3.30.70.270">
    <property type="match status" value="1"/>
</dbReference>
<reference evidence="10" key="1">
    <citation type="journal article" date="2021" name="Front. Microbiol.">
        <title>Comprehensive Comparative Genomics and Phenotyping of Methylobacterium Species.</title>
        <authorList>
            <person name="Alessa O."/>
            <person name="Ogura Y."/>
            <person name="Fujitani Y."/>
            <person name="Takami H."/>
            <person name="Hayashi T."/>
            <person name="Sahin N."/>
            <person name="Tani A."/>
        </authorList>
    </citation>
    <scope>NUCLEOTIDE SEQUENCE</scope>
    <source>
        <strain evidence="10">NBRC 15686</strain>
    </source>
</reference>
<evidence type="ECO:0000256" key="5">
    <source>
        <dbReference type="ARBA" id="ARBA00025589"/>
    </source>
</evidence>
<keyword evidence="7" id="KW-0479">Metal-binding</keyword>
<evidence type="ECO:0000259" key="9">
    <source>
        <dbReference type="PROSITE" id="PS50173"/>
    </source>
</evidence>
<keyword evidence="7" id="KW-0808">Transferase</keyword>
<dbReference type="Gene3D" id="3.40.1170.60">
    <property type="match status" value="1"/>
</dbReference>
<keyword evidence="7" id="KW-0227">DNA damage</keyword>
<dbReference type="CDD" id="cd03586">
    <property type="entry name" value="PolY_Pol_IV_kappa"/>
    <property type="match status" value="1"/>
</dbReference>
<accession>A0ABQ4UBM9</accession>
<keyword evidence="7" id="KW-0235">DNA replication</keyword>
<gene>
    <name evidence="10" type="primary">dinB_1</name>
    <name evidence="7" type="synonym">dinB</name>
    <name evidence="10" type="ORF">LNAOJCKE_1632</name>
</gene>
<feature type="binding site" evidence="7">
    <location>
        <position position="74"/>
    </location>
    <ligand>
        <name>Mg(2+)</name>
        <dbReference type="ChEBI" id="CHEBI:18420"/>
    </ligand>
</feature>
<evidence type="ECO:0000256" key="6">
    <source>
        <dbReference type="ARBA" id="ARBA00049244"/>
    </source>
</evidence>
<keyword evidence="7" id="KW-0460">Magnesium</keyword>
<dbReference type="InterPro" id="IPR001126">
    <property type="entry name" value="UmuC"/>
</dbReference>
<comment type="caution">
    <text evidence="10">The sequence shown here is derived from an EMBL/GenBank/DDBJ whole genome shotgun (WGS) entry which is preliminary data.</text>
</comment>
<reference evidence="10" key="2">
    <citation type="submission" date="2021-08" db="EMBL/GenBank/DDBJ databases">
        <authorList>
            <person name="Tani A."/>
            <person name="Ola A."/>
            <person name="Ogura Y."/>
            <person name="Katsura K."/>
            <person name="Hayashi T."/>
        </authorList>
    </citation>
    <scope>NUCLEOTIDE SEQUENCE</scope>
    <source>
        <strain evidence="10">NBRC 15686</strain>
    </source>
</reference>
<keyword evidence="7" id="KW-0963">Cytoplasm</keyword>
<dbReference type="Proteomes" id="UP001055039">
    <property type="component" value="Unassembled WGS sequence"/>
</dbReference>
<dbReference type="InterPro" id="IPR043502">
    <property type="entry name" value="DNA/RNA_pol_sf"/>
</dbReference>
<comment type="cofactor">
    <cofactor evidence="7">
        <name>Mg(2+)</name>
        <dbReference type="ChEBI" id="CHEBI:18420"/>
    </cofactor>
    <text evidence="7">Binds 2 magnesium ions per subunit.</text>
</comment>
<dbReference type="Pfam" id="PF11799">
    <property type="entry name" value="IMS_C"/>
    <property type="match status" value="1"/>
</dbReference>
<dbReference type="SUPFAM" id="SSF100879">
    <property type="entry name" value="Lesion bypass DNA polymerase (Y-family), little finger domain"/>
    <property type="match status" value="1"/>
</dbReference>
<dbReference type="Gene3D" id="3.30.1490.100">
    <property type="entry name" value="DNA polymerase, Y-family, little finger domain"/>
    <property type="match status" value="1"/>
</dbReference>
<comment type="function">
    <text evidence="5 7">Poorly processive, error-prone DNA polymerase involved in untargeted mutagenesis. Copies undamaged DNA at stalled replication forks, which arise in vivo from mismatched or misaligned primer ends. These misaligned primers can be extended by PolIV. Exhibits no 3'-5' exonuclease (proofreading) activity. May be involved in translesional synthesis, in conjunction with the beta clamp from PolIII.</text>
</comment>
<keyword evidence="3 7" id="KW-0515">Mutator protein</keyword>
<feature type="region of interest" description="Disordered" evidence="8">
    <location>
        <begin position="1"/>
        <end position="21"/>
    </location>
</feature>
<comment type="similarity">
    <text evidence="1 7">Belongs to the DNA polymerase type-Y family.</text>
</comment>
<name>A0ABQ4UBM9_9HYPH</name>
<keyword evidence="4 7" id="KW-0239">DNA-directed DNA polymerase</keyword>
<evidence type="ECO:0000256" key="3">
    <source>
        <dbReference type="ARBA" id="ARBA00022457"/>
    </source>
</evidence>
<evidence type="ECO:0000256" key="2">
    <source>
        <dbReference type="ARBA" id="ARBA00011245"/>
    </source>
</evidence>
<comment type="subunit">
    <text evidence="2 7">Monomer.</text>
</comment>
<keyword evidence="7" id="KW-0234">DNA repair</keyword>
<evidence type="ECO:0000313" key="11">
    <source>
        <dbReference type="Proteomes" id="UP001055039"/>
    </source>
</evidence>
<evidence type="ECO:0000256" key="7">
    <source>
        <dbReference type="HAMAP-Rule" id="MF_01113"/>
    </source>
</evidence>
<evidence type="ECO:0000256" key="4">
    <source>
        <dbReference type="ARBA" id="ARBA00022932"/>
    </source>
</evidence>
<dbReference type="EMBL" id="BPRC01000004">
    <property type="protein sequence ID" value="GJE64428.1"/>
    <property type="molecule type" value="Genomic_DNA"/>
</dbReference>
<feature type="binding site" evidence="7">
    <location>
        <position position="167"/>
    </location>
    <ligand>
        <name>Mg(2+)</name>
        <dbReference type="ChEBI" id="CHEBI:18420"/>
    </ligand>
</feature>
<dbReference type="InterPro" id="IPR022880">
    <property type="entry name" value="DNApol_IV"/>
</dbReference>
<dbReference type="PANTHER" id="PTHR11076:SF33">
    <property type="entry name" value="DNA POLYMERASE KAPPA"/>
    <property type="match status" value="1"/>
</dbReference>